<dbReference type="KEGG" id="clac:EG342_18205"/>
<dbReference type="EMBL" id="PPEH01000005">
    <property type="protein sequence ID" value="PNW13012.1"/>
    <property type="molecule type" value="Genomic_DNA"/>
</dbReference>
<evidence type="ECO:0008006" key="6">
    <source>
        <dbReference type="Google" id="ProtNLM"/>
    </source>
</evidence>
<evidence type="ECO:0000313" key="4">
    <source>
        <dbReference type="Proteomes" id="UP000236262"/>
    </source>
</evidence>
<dbReference type="Proteomes" id="UP000236262">
    <property type="component" value="Unassembled WGS sequence"/>
</dbReference>
<gene>
    <name evidence="3" type="ORF">C1637_14360</name>
    <name evidence="2" type="ORF">EG342_18205</name>
</gene>
<keyword evidence="1" id="KW-0472">Membrane</keyword>
<keyword evidence="1" id="KW-1133">Transmembrane helix</keyword>
<dbReference type="AlphaFoldDB" id="A0A3G6RRI3"/>
<organism evidence="3 4">
    <name type="scientific">Chryseobacterium lactis</name>
    <dbReference type="NCBI Taxonomy" id="1241981"/>
    <lineage>
        <taxon>Bacteria</taxon>
        <taxon>Pseudomonadati</taxon>
        <taxon>Bacteroidota</taxon>
        <taxon>Flavobacteriia</taxon>
        <taxon>Flavobacteriales</taxon>
        <taxon>Weeksellaceae</taxon>
        <taxon>Chryseobacterium group</taxon>
        <taxon>Chryseobacterium</taxon>
    </lineage>
</organism>
<protein>
    <recommendedName>
        <fullName evidence="6">Lipoprotein</fullName>
    </recommendedName>
</protein>
<evidence type="ECO:0000313" key="5">
    <source>
        <dbReference type="Proteomes" id="UP000279972"/>
    </source>
</evidence>
<reference evidence="3 4" key="1">
    <citation type="submission" date="2018-01" db="EMBL/GenBank/DDBJ databases">
        <title>Draft genome sequences of Chryseobacterium lactis NCTC11390, Chryseobacterium oncorhynchi 701B-08, and Chryseobacterium viscerum 687B-08.</title>
        <authorList>
            <person name="Jeong J.-J."/>
            <person name="Lee Y.J."/>
            <person name="Park B."/>
            <person name="Choi I.-G."/>
            <person name="Kim K.D."/>
        </authorList>
    </citation>
    <scope>NUCLEOTIDE SEQUENCE [LARGE SCALE GENOMIC DNA]</scope>
    <source>
        <strain evidence="3 4">NCTC11390</strain>
    </source>
</reference>
<accession>A0A3G6RRI3</accession>
<feature type="transmembrane region" description="Helical" evidence="1">
    <location>
        <begin position="15"/>
        <end position="32"/>
    </location>
</feature>
<dbReference type="RefSeq" id="WP_103292415.1">
    <property type="nucleotide sequence ID" value="NZ_CP033924.1"/>
</dbReference>
<dbReference type="EMBL" id="CP033924">
    <property type="protein sequence ID" value="AZA83695.1"/>
    <property type="molecule type" value="Genomic_DNA"/>
</dbReference>
<evidence type="ECO:0000256" key="1">
    <source>
        <dbReference type="SAM" id="Phobius"/>
    </source>
</evidence>
<proteinExistence type="predicted"/>
<name>A0A3G6RRI3_CHRLC</name>
<evidence type="ECO:0000313" key="3">
    <source>
        <dbReference type="EMBL" id="PNW13012.1"/>
    </source>
</evidence>
<sequence length="145" mass="17073">MVQLFPISRHSEKNLIVNTILVASLLFFLFSCKKPDAPKQAEEKKDSLCWNDFRYGELPPERAYHGIDSLVKKWNLCYHRIEAGCVITDSIEKLKKQYESSNAIYFKSMEKTLGKDWKQRFDQQLAIADSINWIKIKEEIDRQNQ</sequence>
<dbReference type="OrthoDB" id="1255922at2"/>
<evidence type="ECO:0000313" key="2">
    <source>
        <dbReference type="EMBL" id="AZA83695.1"/>
    </source>
</evidence>
<reference evidence="2 5" key="2">
    <citation type="submission" date="2018-11" db="EMBL/GenBank/DDBJ databases">
        <title>Proposal to divide the Flavobacteriaceae and reorganize its genera based on Amino Acid Identity values calculated from whole genome sequences.</title>
        <authorList>
            <person name="Nicholson A.C."/>
            <person name="Gulvik C.A."/>
            <person name="Whitney A.M."/>
            <person name="Humrighouse B.W."/>
            <person name="Bell M."/>
            <person name="Holmes B."/>
            <person name="Steigerwalt A.G."/>
            <person name="Villarma A."/>
            <person name="Sheth M."/>
            <person name="Batra D."/>
            <person name="Pryor J."/>
            <person name="Bernardet J.-F."/>
            <person name="Hugo C."/>
            <person name="Kampfer P."/>
            <person name="Newman J."/>
            <person name="McQuiston J.R."/>
        </authorList>
    </citation>
    <scope>NUCLEOTIDE SEQUENCE [LARGE SCALE GENOMIC DNA]</scope>
    <source>
        <strain evidence="2 5">KC_1864</strain>
    </source>
</reference>
<keyword evidence="1" id="KW-0812">Transmembrane</keyword>
<keyword evidence="5" id="KW-1185">Reference proteome</keyword>
<dbReference type="Proteomes" id="UP000279972">
    <property type="component" value="Chromosome"/>
</dbReference>